<sequence>MLDDIRLLTLIKEGDLDGVLSITCTWSPEDYQRLHDTNVYPLHLATCFGHHNLVQHFCSLPGIDVNQKDQNGSTALHLASSQGHIKIVQLLLEHPDINDTVLDNDNKDPHARAQTEDIATVIYDARLHFTSKKTQELSEILSAKDFDALFKFYSSPRVQNLIEINMRDALTGRTFLHEAALTNNEEVVSWLIKLGANIVVRDNDGQLPYDLATDSKIKEFLSDVPIRSGNSCSKLEGTLKKWTNIAGGFKERYFILENGCFSYFKSQSDIDNVCRGTILMKSAQINWKEGSTWFEVASHGSVRYELKANHIVEAKKWVAALLEAKEVYSAKEIPTSERNQSLHTLGSWSKPKVSHLLRNTLYNSVNRKRTSMSSVHSFKLDELGPYAMHPVYSDSPSVAPSTVVNDDRSLKATLMSIGTHSDVQLRLLQALQNPQSDDNAKVETSEDALKTLHESVLSQKSMIADAMQLHTEREEHWARLNSQQQEREALWRSNLEALAKEHHDLQDVLRSQSLNRKSRIKTACEHAEMAISDDEEDFFDADDGLNTHFANSVLELSHTLSPAPPTSPIAETDAHHDITASFLGYPTDGRFRTQLDMSGDKQPEMSLWSILKNSVGKDLSRIAVPVEFNEPTSMLQRMCEDMEYSGLIDMAVQQQDSLERMLWVAAFAISNYSSTSGRTGKPFNPLLGETFEYVRPDRGYRYVSEQVSHHPPISACYAESPNYIFQAKVNLVSKFWGKSFELNPKGVTHLFLRLPKAEGGEDESISSSGCIEEHYSWTKVTSAMNNIIIGTMYIEHYGDMVIKNHKTGESCTLTFHRTGWRSSNQHVIRGMVHDANGREVWELGGRWDDKLVARRVGMHDGEDLLKEGEAGFDQGPGGGARPMLLWKMSPLPNPKIAYNLTHFAVTLNELPEDLLPHLPPTDSRHRPDQKAMERGDFSAANSLKVDLETKQRQRSKANGSKAHTPRWFTRDTDPDTGTPMWSFNHQYWSERSRCGNTHIKGKPAEWDNVTQIFE</sequence>
<evidence type="ECO:0000313" key="2">
    <source>
        <dbReference type="Proteomes" id="UP001165960"/>
    </source>
</evidence>
<comment type="caution">
    <text evidence="1">The sequence shown here is derived from an EMBL/GenBank/DDBJ whole genome shotgun (WGS) entry which is preliminary data.</text>
</comment>
<reference evidence="1" key="1">
    <citation type="submission" date="2022-04" db="EMBL/GenBank/DDBJ databases">
        <title>Genome of the entomopathogenic fungus Entomophthora muscae.</title>
        <authorList>
            <person name="Elya C."/>
            <person name="Lovett B.R."/>
            <person name="Lee E."/>
            <person name="Macias A.M."/>
            <person name="Hajek A.E."/>
            <person name="De Bivort B.L."/>
            <person name="Kasson M.T."/>
            <person name="De Fine Licht H.H."/>
            <person name="Stajich J.E."/>
        </authorList>
    </citation>
    <scope>NUCLEOTIDE SEQUENCE</scope>
    <source>
        <strain evidence="1">Berkeley</strain>
    </source>
</reference>
<dbReference type="Proteomes" id="UP001165960">
    <property type="component" value="Unassembled WGS sequence"/>
</dbReference>
<organism evidence="1 2">
    <name type="scientific">Entomophthora muscae</name>
    <dbReference type="NCBI Taxonomy" id="34485"/>
    <lineage>
        <taxon>Eukaryota</taxon>
        <taxon>Fungi</taxon>
        <taxon>Fungi incertae sedis</taxon>
        <taxon>Zoopagomycota</taxon>
        <taxon>Entomophthoromycotina</taxon>
        <taxon>Entomophthoromycetes</taxon>
        <taxon>Entomophthorales</taxon>
        <taxon>Entomophthoraceae</taxon>
        <taxon>Entomophthora</taxon>
    </lineage>
</organism>
<gene>
    <name evidence="1" type="ORF">DSO57_1038180</name>
</gene>
<protein>
    <submittedName>
        <fullName evidence="1">Uncharacterized protein</fullName>
    </submittedName>
</protein>
<dbReference type="EMBL" id="QTSX02002589">
    <property type="protein sequence ID" value="KAJ9075214.1"/>
    <property type="molecule type" value="Genomic_DNA"/>
</dbReference>
<evidence type="ECO:0000313" key="1">
    <source>
        <dbReference type="EMBL" id="KAJ9075214.1"/>
    </source>
</evidence>
<name>A0ACC2TKM7_9FUNG</name>
<proteinExistence type="predicted"/>
<accession>A0ACC2TKM7</accession>
<keyword evidence="2" id="KW-1185">Reference proteome</keyword>